<evidence type="ECO:0000313" key="3">
    <source>
        <dbReference type="EMBL" id="KAH8021024.1"/>
    </source>
</evidence>
<dbReference type="VEuPathDB" id="VectorBase:LOC119174584"/>
<feature type="compositionally biased region" description="Acidic residues" evidence="1">
    <location>
        <begin position="62"/>
        <end position="76"/>
    </location>
</feature>
<dbReference type="OMA" id="RVTESQC"/>
<feature type="compositionally biased region" description="Polar residues" evidence="1">
    <location>
        <begin position="47"/>
        <end position="56"/>
    </location>
</feature>
<feature type="region of interest" description="Disordered" evidence="1">
    <location>
        <begin position="47"/>
        <end position="92"/>
    </location>
</feature>
<evidence type="ECO:0000256" key="2">
    <source>
        <dbReference type="SAM" id="Phobius"/>
    </source>
</evidence>
<evidence type="ECO:0000313" key="4">
    <source>
        <dbReference type="Proteomes" id="UP000821866"/>
    </source>
</evidence>
<dbReference type="EMBL" id="JABSTU010000009">
    <property type="protein sequence ID" value="KAH8021024.1"/>
    <property type="molecule type" value="Genomic_DNA"/>
</dbReference>
<gene>
    <name evidence="3" type="ORF">HPB51_011803</name>
</gene>
<dbReference type="OrthoDB" id="6502228at2759"/>
<keyword evidence="4" id="KW-1185">Reference proteome</keyword>
<name>A0A9J6DGL0_RHIMP</name>
<dbReference type="AlphaFoldDB" id="A0A9J6DGL0"/>
<keyword evidence="2" id="KW-0812">Transmembrane</keyword>
<keyword evidence="2" id="KW-1133">Transmembrane helix</keyword>
<reference evidence="3" key="1">
    <citation type="journal article" date="2020" name="Cell">
        <title>Large-Scale Comparative Analyses of Tick Genomes Elucidate Their Genetic Diversity and Vector Capacities.</title>
        <authorList>
            <consortium name="Tick Genome and Microbiome Consortium (TIGMIC)"/>
            <person name="Jia N."/>
            <person name="Wang J."/>
            <person name="Shi W."/>
            <person name="Du L."/>
            <person name="Sun Y."/>
            <person name="Zhan W."/>
            <person name="Jiang J.F."/>
            <person name="Wang Q."/>
            <person name="Zhang B."/>
            <person name="Ji P."/>
            <person name="Bell-Sakyi L."/>
            <person name="Cui X.M."/>
            <person name="Yuan T.T."/>
            <person name="Jiang B.G."/>
            <person name="Yang W.F."/>
            <person name="Lam T.T."/>
            <person name="Chang Q.C."/>
            <person name="Ding S.J."/>
            <person name="Wang X.J."/>
            <person name="Zhu J.G."/>
            <person name="Ruan X.D."/>
            <person name="Zhao L."/>
            <person name="Wei J.T."/>
            <person name="Ye R.Z."/>
            <person name="Que T.C."/>
            <person name="Du C.H."/>
            <person name="Zhou Y.H."/>
            <person name="Cheng J.X."/>
            <person name="Dai P.F."/>
            <person name="Guo W.B."/>
            <person name="Han X.H."/>
            <person name="Huang E.J."/>
            <person name="Li L.F."/>
            <person name="Wei W."/>
            <person name="Gao Y.C."/>
            <person name="Liu J.Z."/>
            <person name="Shao H.Z."/>
            <person name="Wang X."/>
            <person name="Wang C.C."/>
            <person name="Yang T.C."/>
            <person name="Huo Q.B."/>
            <person name="Li W."/>
            <person name="Chen H.Y."/>
            <person name="Chen S.E."/>
            <person name="Zhou L.G."/>
            <person name="Ni X.B."/>
            <person name="Tian J.H."/>
            <person name="Sheng Y."/>
            <person name="Liu T."/>
            <person name="Pan Y.S."/>
            <person name="Xia L.Y."/>
            <person name="Li J."/>
            <person name="Zhao F."/>
            <person name="Cao W.C."/>
        </authorList>
    </citation>
    <scope>NUCLEOTIDE SEQUENCE</scope>
    <source>
        <strain evidence="3">Rmic-2018</strain>
    </source>
</reference>
<accession>A0A9J6DGL0</accession>
<sequence>MKNALLVVVAVLGALGVLFISIYLLRRARNMGAADGAKSFRYVKLSQNGERVTESQCLVDVSTDEEDDEDDDDDESSPATIDVESRTAGVVRMNGQAAGYRKSALAENETDEELLQ</sequence>
<dbReference type="Proteomes" id="UP000821866">
    <property type="component" value="Chromosome 7"/>
</dbReference>
<proteinExistence type="predicted"/>
<protein>
    <submittedName>
        <fullName evidence="3">Uncharacterized protein</fullName>
    </submittedName>
</protein>
<keyword evidence="2" id="KW-0472">Membrane</keyword>
<comment type="caution">
    <text evidence="3">The sequence shown here is derived from an EMBL/GenBank/DDBJ whole genome shotgun (WGS) entry which is preliminary data.</text>
</comment>
<reference evidence="3" key="2">
    <citation type="submission" date="2021-09" db="EMBL/GenBank/DDBJ databases">
        <authorList>
            <person name="Jia N."/>
            <person name="Wang J."/>
            <person name="Shi W."/>
            <person name="Du L."/>
            <person name="Sun Y."/>
            <person name="Zhan W."/>
            <person name="Jiang J."/>
            <person name="Wang Q."/>
            <person name="Zhang B."/>
            <person name="Ji P."/>
            <person name="Sakyi L.B."/>
            <person name="Cui X."/>
            <person name="Yuan T."/>
            <person name="Jiang B."/>
            <person name="Yang W."/>
            <person name="Lam T.T.-Y."/>
            <person name="Chang Q."/>
            <person name="Ding S."/>
            <person name="Wang X."/>
            <person name="Zhu J."/>
            <person name="Ruan X."/>
            <person name="Zhao L."/>
            <person name="Wei J."/>
            <person name="Que T."/>
            <person name="Du C."/>
            <person name="Cheng J."/>
            <person name="Dai P."/>
            <person name="Han X."/>
            <person name="Huang E."/>
            <person name="Gao Y."/>
            <person name="Liu J."/>
            <person name="Shao H."/>
            <person name="Ye R."/>
            <person name="Li L."/>
            <person name="Wei W."/>
            <person name="Wang X."/>
            <person name="Wang C."/>
            <person name="Huo Q."/>
            <person name="Li W."/>
            <person name="Guo W."/>
            <person name="Chen H."/>
            <person name="Chen S."/>
            <person name="Zhou L."/>
            <person name="Zhou L."/>
            <person name="Ni X."/>
            <person name="Tian J."/>
            <person name="Zhou Y."/>
            <person name="Sheng Y."/>
            <person name="Liu T."/>
            <person name="Pan Y."/>
            <person name="Xia L."/>
            <person name="Li J."/>
            <person name="Zhao F."/>
            <person name="Cao W."/>
        </authorList>
    </citation>
    <scope>NUCLEOTIDE SEQUENCE</scope>
    <source>
        <strain evidence="3">Rmic-2018</strain>
        <tissue evidence="3">Larvae</tissue>
    </source>
</reference>
<feature type="transmembrane region" description="Helical" evidence="2">
    <location>
        <begin position="6"/>
        <end position="25"/>
    </location>
</feature>
<evidence type="ECO:0000256" key="1">
    <source>
        <dbReference type="SAM" id="MobiDB-lite"/>
    </source>
</evidence>
<organism evidence="3 4">
    <name type="scientific">Rhipicephalus microplus</name>
    <name type="common">Cattle tick</name>
    <name type="synonym">Boophilus microplus</name>
    <dbReference type="NCBI Taxonomy" id="6941"/>
    <lineage>
        <taxon>Eukaryota</taxon>
        <taxon>Metazoa</taxon>
        <taxon>Ecdysozoa</taxon>
        <taxon>Arthropoda</taxon>
        <taxon>Chelicerata</taxon>
        <taxon>Arachnida</taxon>
        <taxon>Acari</taxon>
        <taxon>Parasitiformes</taxon>
        <taxon>Ixodida</taxon>
        <taxon>Ixodoidea</taxon>
        <taxon>Ixodidae</taxon>
        <taxon>Rhipicephalinae</taxon>
        <taxon>Rhipicephalus</taxon>
        <taxon>Boophilus</taxon>
    </lineage>
</organism>